<sequence>MEIRQARRDFIEKEIEFNNYMKTATLDLETVRNLYYAKGLSSRLYDLLMKNAKYNPYTGIEGLADTIFSDLNSDTTLEMKEGTNLKADGKISTFSALYCVIR</sequence>
<protein>
    <submittedName>
        <fullName evidence="1">Uncharacterized protein</fullName>
    </submittedName>
</protein>
<dbReference type="PaxDb" id="4097-A0A1S3YVU3"/>
<gene>
    <name evidence="1" type="primary">LOC107780232</name>
</gene>
<reference evidence="1" key="1">
    <citation type="submission" date="2025-08" db="UniProtKB">
        <authorList>
            <consortium name="RefSeq"/>
        </authorList>
    </citation>
    <scope>IDENTIFICATION</scope>
</reference>
<name>A0A1S3YVU3_TOBAC</name>
<evidence type="ECO:0000313" key="1">
    <source>
        <dbReference type="RefSeq" id="XP_016456253.1"/>
    </source>
</evidence>
<dbReference type="RefSeq" id="XP_016456253.1">
    <property type="nucleotide sequence ID" value="XM_016600767.1"/>
</dbReference>
<accession>A0A1S3YVU3</accession>
<organism evidence="1">
    <name type="scientific">Nicotiana tabacum</name>
    <name type="common">Common tobacco</name>
    <dbReference type="NCBI Taxonomy" id="4097"/>
    <lineage>
        <taxon>Eukaryota</taxon>
        <taxon>Viridiplantae</taxon>
        <taxon>Streptophyta</taxon>
        <taxon>Embryophyta</taxon>
        <taxon>Tracheophyta</taxon>
        <taxon>Spermatophyta</taxon>
        <taxon>Magnoliopsida</taxon>
        <taxon>eudicotyledons</taxon>
        <taxon>Gunneridae</taxon>
        <taxon>Pentapetalae</taxon>
        <taxon>asterids</taxon>
        <taxon>lamiids</taxon>
        <taxon>Solanales</taxon>
        <taxon>Solanaceae</taxon>
        <taxon>Nicotianoideae</taxon>
        <taxon>Nicotianeae</taxon>
        <taxon>Nicotiana</taxon>
    </lineage>
</organism>
<proteinExistence type="predicted"/>
<dbReference type="AlphaFoldDB" id="A0A1S3YVU3"/>
<dbReference type="KEGG" id="nta:107780232"/>